<gene>
    <name evidence="3" type="ORF">BDZ90DRAFT_262845</name>
</gene>
<evidence type="ECO:0000256" key="2">
    <source>
        <dbReference type="SAM" id="SignalP"/>
    </source>
</evidence>
<dbReference type="RefSeq" id="XP_025359604.1">
    <property type="nucleotide sequence ID" value="XM_025508538.1"/>
</dbReference>
<reference evidence="3 4" key="1">
    <citation type="journal article" date="2018" name="Mol. Biol. Evol.">
        <title>Broad Genomic Sampling Reveals a Smut Pathogenic Ancestry of the Fungal Clade Ustilaginomycotina.</title>
        <authorList>
            <person name="Kijpornyongpan T."/>
            <person name="Mondo S.J."/>
            <person name="Barry K."/>
            <person name="Sandor L."/>
            <person name="Lee J."/>
            <person name="Lipzen A."/>
            <person name="Pangilinan J."/>
            <person name="LaButti K."/>
            <person name="Hainaut M."/>
            <person name="Henrissat B."/>
            <person name="Grigoriev I.V."/>
            <person name="Spatafora J.W."/>
            <person name="Aime M.C."/>
        </authorList>
    </citation>
    <scope>NUCLEOTIDE SEQUENCE [LARGE SCALE GENOMIC DNA]</scope>
    <source>
        <strain evidence="3 4">MCA 5214</strain>
    </source>
</reference>
<sequence length="164" mass="17189">MPSTRMCSFHLLTTAILLVPALMLLLVRPVAAGSAACCRVTLTAACFQSDTASCPLDNKADDTCWCGGRNLESTDAITAETTNDNIFGDSAKCLSKGVISGGRKHHGGGKLSGLHHHAKPSPVEGERKVFGGMVTDHGENAGWPVVQDAEPGAEEVEVPPIDHK</sequence>
<evidence type="ECO:0000313" key="4">
    <source>
        <dbReference type="Proteomes" id="UP000245884"/>
    </source>
</evidence>
<evidence type="ECO:0000256" key="1">
    <source>
        <dbReference type="SAM" id="MobiDB-lite"/>
    </source>
</evidence>
<keyword evidence="4" id="KW-1185">Reference proteome</keyword>
<feature type="chain" id="PRO_5016384530" description="Extracellular membrane protein CFEM domain-containing protein" evidence="2">
    <location>
        <begin position="33"/>
        <end position="164"/>
    </location>
</feature>
<name>A0A316UI90_9BASI</name>
<organism evidence="3 4">
    <name type="scientific">Jaminaea rosea</name>
    <dbReference type="NCBI Taxonomy" id="1569628"/>
    <lineage>
        <taxon>Eukaryota</taxon>
        <taxon>Fungi</taxon>
        <taxon>Dikarya</taxon>
        <taxon>Basidiomycota</taxon>
        <taxon>Ustilaginomycotina</taxon>
        <taxon>Exobasidiomycetes</taxon>
        <taxon>Microstromatales</taxon>
        <taxon>Microstromatales incertae sedis</taxon>
        <taxon>Jaminaea</taxon>
    </lineage>
</organism>
<feature type="region of interest" description="Disordered" evidence="1">
    <location>
        <begin position="142"/>
        <end position="164"/>
    </location>
</feature>
<proteinExistence type="predicted"/>
<protein>
    <recommendedName>
        <fullName evidence="5">Extracellular membrane protein CFEM domain-containing protein</fullName>
    </recommendedName>
</protein>
<feature type="signal peptide" evidence="2">
    <location>
        <begin position="1"/>
        <end position="32"/>
    </location>
</feature>
<dbReference type="EMBL" id="KZ819678">
    <property type="protein sequence ID" value="PWN24992.1"/>
    <property type="molecule type" value="Genomic_DNA"/>
</dbReference>
<keyword evidence="2" id="KW-0732">Signal</keyword>
<dbReference type="Proteomes" id="UP000245884">
    <property type="component" value="Unassembled WGS sequence"/>
</dbReference>
<dbReference type="GeneID" id="37030361"/>
<evidence type="ECO:0000313" key="3">
    <source>
        <dbReference type="EMBL" id="PWN24992.1"/>
    </source>
</evidence>
<evidence type="ECO:0008006" key="5">
    <source>
        <dbReference type="Google" id="ProtNLM"/>
    </source>
</evidence>
<dbReference type="AlphaFoldDB" id="A0A316UI90"/>
<accession>A0A316UI90</accession>